<evidence type="ECO:0000256" key="1">
    <source>
        <dbReference type="SAM" id="Phobius"/>
    </source>
</evidence>
<dbReference type="PhylomeDB" id="O44879"/>
<sequence length="296" mass="33832">MNSTEFSTRIVGAEMIFVSFVGFLINFFMLFHFLTLEKTSFHLLCVSKTLSNSLILLVYLVYTGPVHLLYTQIGSIELNILLHHFAMYGLMLQGPITQLIITINRVLVLWFLPLQIPKSSRYLTTVIIILTWIFVGWQSTLFGLPEDCKSPFAFFEHTFYTTASCSTTMFWIKNYVVFSLAAVTNFLNLMMAVKLVVVSRTQKSISSVAYQRRRKRSIKFFFQSCIQDWISAVDAANNAASTKYCENQSCIMLISMSVDVVVFGVDGFVLYWFNYKHLKIQPAGVNLNVVSAKRLN</sequence>
<evidence type="ECO:0000313" key="4">
    <source>
        <dbReference type="Proteomes" id="UP000001940"/>
    </source>
</evidence>
<feature type="transmembrane region" description="Helical" evidence="1">
    <location>
        <begin position="54"/>
        <end position="73"/>
    </location>
</feature>
<proteinExistence type="predicted"/>
<name>O44879_CAEEL</name>
<evidence type="ECO:0000313" key="5">
    <source>
        <dbReference type="WormBase" id="T24E12.8"/>
    </source>
</evidence>
<protein>
    <submittedName>
        <fullName evidence="3">7TM GPCR serpentine receptor class x (Srx) domain-containing protein</fullName>
    </submittedName>
</protein>
<dbReference type="PaxDb" id="6239-T24E12.8"/>
<dbReference type="GeneID" id="188865"/>
<reference evidence="3 4" key="1">
    <citation type="journal article" date="1998" name="Science">
        <title>Genome sequence of the nematode C. elegans: a platform for investigating biology.</title>
        <authorList>
            <consortium name="The C. elegans sequencing consortium"/>
            <person name="Sulson J.E."/>
            <person name="Waterston R."/>
        </authorList>
    </citation>
    <scope>NUCLEOTIDE SEQUENCE [LARGE SCALE GENOMIC DNA]</scope>
    <source>
        <strain evidence="3 4">Bristol N2</strain>
    </source>
</reference>
<evidence type="ECO:0000259" key="2">
    <source>
        <dbReference type="Pfam" id="PF10328"/>
    </source>
</evidence>
<dbReference type="InParanoid" id="O44879"/>
<feature type="transmembrane region" description="Helical" evidence="1">
    <location>
        <begin position="176"/>
        <end position="197"/>
    </location>
</feature>
<dbReference type="AlphaFoldDB" id="O44879"/>
<dbReference type="EMBL" id="BX284602">
    <property type="protein sequence ID" value="CCD69334.1"/>
    <property type="molecule type" value="Genomic_DNA"/>
</dbReference>
<keyword evidence="1" id="KW-0472">Membrane</keyword>
<feature type="transmembrane region" description="Helical" evidence="1">
    <location>
        <begin position="250"/>
        <end position="273"/>
    </location>
</feature>
<feature type="domain" description="7TM GPCR serpentine receptor class x (Srx)" evidence="2">
    <location>
        <begin position="16"/>
        <end position="274"/>
    </location>
</feature>
<feature type="transmembrane region" description="Helical" evidence="1">
    <location>
        <begin position="122"/>
        <end position="144"/>
    </location>
</feature>
<feature type="transmembrane region" description="Helical" evidence="1">
    <location>
        <begin position="85"/>
        <end position="110"/>
    </location>
</feature>
<dbReference type="RefSeq" id="NP_494644.2">
    <property type="nucleotide sequence ID" value="NM_062243.2"/>
</dbReference>
<dbReference type="CTD" id="188865"/>
<dbReference type="eggNOG" id="ENOG502TH1H">
    <property type="taxonomic scope" value="Eukaryota"/>
</dbReference>
<dbReference type="SMR" id="O44879"/>
<feature type="transmembrane region" description="Helical" evidence="1">
    <location>
        <begin position="15"/>
        <end position="34"/>
    </location>
</feature>
<dbReference type="HOGENOM" id="CLU_070417_1_0_1"/>
<dbReference type="WormBase" id="T24E12.8">
    <property type="protein sequence ID" value="CE36571"/>
    <property type="gene ID" value="WBGene00006003"/>
    <property type="gene designation" value="srx-112"/>
</dbReference>
<keyword evidence="4" id="KW-1185">Reference proteome</keyword>
<dbReference type="AGR" id="WB:WBGene00006003"/>
<dbReference type="KEGG" id="cel:CELE_T24E12.8"/>
<accession>O44879</accession>
<dbReference type="PANTHER" id="PTHR46952:SF6">
    <property type="entry name" value="7TM GPCR SERPENTINE RECEPTOR CLASS X (SRX) DOMAIN-CONTAINING PROTEIN"/>
    <property type="match status" value="1"/>
</dbReference>
<dbReference type="Pfam" id="PF10328">
    <property type="entry name" value="7TM_GPCR_Srx"/>
    <property type="match status" value="1"/>
</dbReference>
<dbReference type="PANTHER" id="PTHR46952">
    <property type="entry name" value="SERPENTINE RECEPTOR, CLASS X-RELATED"/>
    <property type="match status" value="1"/>
</dbReference>
<dbReference type="Proteomes" id="UP000001940">
    <property type="component" value="Chromosome II"/>
</dbReference>
<dbReference type="PIR" id="E88109">
    <property type="entry name" value="E88109"/>
</dbReference>
<dbReference type="UCSC" id="T24E12.8">
    <property type="organism name" value="c. elegans"/>
</dbReference>
<dbReference type="InterPro" id="IPR019430">
    <property type="entry name" value="7TM_GPCR_serpentine_rcpt_Srx"/>
</dbReference>
<dbReference type="FunCoup" id="O44879">
    <property type="interactions" value="12"/>
</dbReference>
<keyword evidence="1" id="KW-0812">Transmembrane</keyword>
<keyword evidence="1" id="KW-1133">Transmembrane helix</keyword>
<organism evidence="3 4">
    <name type="scientific">Caenorhabditis elegans</name>
    <dbReference type="NCBI Taxonomy" id="6239"/>
    <lineage>
        <taxon>Eukaryota</taxon>
        <taxon>Metazoa</taxon>
        <taxon>Ecdysozoa</taxon>
        <taxon>Nematoda</taxon>
        <taxon>Chromadorea</taxon>
        <taxon>Rhabditida</taxon>
        <taxon>Rhabditina</taxon>
        <taxon>Rhabditomorpha</taxon>
        <taxon>Rhabditoidea</taxon>
        <taxon>Rhabditidae</taxon>
        <taxon>Peloderinae</taxon>
        <taxon>Caenorhabditis</taxon>
    </lineage>
</organism>
<evidence type="ECO:0000313" key="3">
    <source>
        <dbReference type="EMBL" id="CCD69334.1"/>
    </source>
</evidence>
<keyword evidence="3" id="KW-0675">Receptor</keyword>
<gene>
    <name evidence="3 5" type="primary">srx-112</name>
    <name evidence="3" type="ORF">CELE_T24E12.8</name>
    <name evidence="5" type="ORF">T24E12.8</name>
</gene>